<proteinExistence type="predicted"/>
<reference evidence="1 2" key="1">
    <citation type="submission" date="2019-01" db="EMBL/GenBank/DDBJ databases">
        <title>A draft genome assembly of the solar-powered sea slug Elysia chlorotica.</title>
        <authorList>
            <person name="Cai H."/>
            <person name="Li Q."/>
            <person name="Fang X."/>
            <person name="Li J."/>
            <person name="Curtis N.E."/>
            <person name="Altenburger A."/>
            <person name="Shibata T."/>
            <person name="Feng M."/>
            <person name="Maeda T."/>
            <person name="Schwartz J.A."/>
            <person name="Shigenobu S."/>
            <person name="Lundholm N."/>
            <person name="Nishiyama T."/>
            <person name="Yang H."/>
            <person name="Hasebe M."/>
            <person name="Li S."/>
            <person name="Pierce S.K."/>
            <person name="Wang J."/>
        </authorList>
    </citation>
    <scope>NUCLEOTIDE SEQUENCE [LARGE SCALE GENOMIC DNA]</scope>
    <source>
        <strain evidence="1">EC2010</strain>
        <tissue evidence="1">Whole organism of an adult</tissue>
    </source>
</reference>
<accession>A0A3S0ZA71</accession>
<dbReference type="AlphaFoldDB" id="A0A3S0ZA71"/>
<name>A0A3S0ZA71_ELYCH</name>
<dbReference type="Proteomes" id="UP000271974">
    <property type="component" value="Unassembled WGS sequence"/>
</dbReference>
<keyword evidence="2" id="KW-1185">Reference proteome</keyword>
<gene>
    <name evidence="1" type="ORF">EGW08_021949</name>
</gene>
<organism evidence="1 2">
    <name type="scientific">Elysia chlorotica</name>
    <name type="common">Eastern emerald elysia</name>
    <name type="synonym">Sea slug</name>
    <dbReference type="NCBI Taxonomy" id="188477"/>
    <lineage>
        <taxon>Eukaryota</taxon>
        <taxon>Metazoa</taxon>
        <taxon>Spiralia</taxon>
        <taxon>Lophotrochozoa</taxon>
        <taxon>Mollusca</taxon>
        <taxon>Gastropoda</taxon>
        <taxon>Heterobranchia</taxon>
        <taxon>Euthyneura</taxon>
        <taxon>Panpulmonata</taxon>
        <taxon>Sacoglossa</taxon>
        <taxon>Placobranchoidea</taxon>
        <taxon>Plakobranchidae</taxon>
        <taxon>Elysia</taxon>
    </lineage>
</organism>
<evidence type="ECO:0000313" key="2">
    <source>
        <dbReference type="Proteomes" id="UP000271974"/>
    </source>
</evidence>
<evidence type="ECO:0000313" key="1">
    <source>
        <dbReference type="EMBL" id="RUS70272.1"/>
    </source>
</evidence>
<dbReference type="EMBL" id="RQTK01001446">
    <property type="protein sequence ID" value="RUS70272.1"/>
    <property type="molecule type" value="Genomic_DNA"/>
</dbReference>
<protein>
    <submittedName>
        <fullName evidence="1">Uncharacterized protein</fullName>
    </submittedName>
</protein>
<sequence length="228" mass="25570">MKSNRQSEGRMTSDVYPYDITTSNVSDEGITVFYDDYYCEMIGKSQPYNQSGSNVGEIPLHKEAILRYKEWERNNVKTHGTGVSEELEMLMANRNLIIAYNNGVGLAAFNHYLKENLFQQYGYVLHDGDGKLTVMYTRRNYLGTQGLTLDNNLFTVLAERDYPGAINMVLSNEVIPGVEARIKAARVVGLTNMRSPLPRDKAVYAAVTVGLEDSFDGRSISGNKEDVL</sequence>
<comment type="caution">
    <text evidence="1">The sequence shown here is derived from an EMBL/GenBank/DDBJ whole genome shotgun (WGS) entry which is preliminary data.</text>
</comment>